<keyword evidence="3 4" id="KW-0949">S-adenosyl-L-methionine</keyword>
<dbReference type="Pfam" id="PF02353">
    <property type="entry name" value="CMAS"/>
    <property type="match status" value="1"/>
</dbReference>
<dbReference type="RefSeq" id="WP_095512578.1">
    <property type="nucleotide sequence ID" value="NZ_MQWD01000005.1"/>
</dbReference>
<dbReference type="PROSITE" id="PS51581">
    <property type="entry name" value="SAM_GTMT"/>
    <property type="match status" value="1"/>
</dbReference>
<protein>
    <recommendedName>
        <fullName evidence="7">Polyketide synthase methyltransferase domain-containing protein</fullName>
    </recommendedName>
</protein>
<comment type="caution">
    <text evidence="5">The sequence shown here is derived from an EMBL/GenBank/DDBJ whole genome shotgun (WGS) entry which is preliminary data.</text>
</comment>
<dbReference type="SUPFAM" id="SSF53335">
    <property type="entry name" value="S-adenosyl-L-methionine-dependent methyltransferases"/>
    <property type="match status" value="1"/>
</dbReference>
<dbReference type="PANTHER" id="PTHR44068">
    <property type="entry name" value="ZGC:194242"/>
    <property type="match status" value="1"/>
</dbReference>
<keyword evidence="2 4" id="KW-0808">Transferase</keyword>
<keyword evidence="1 4" id="KW-0489">Methyltransferase</keyword>
<evidence type="ECO:0000256" key="1">
    <source>
        <dbReference type="ARBA" id="ARBA00022603"/>
    </source>
</evidence>
<keyword evidence="6" id="KW-1185">Reference proteome</keyword>
<evidence type="ECO:0000313" key="6">
    <source>
        <dbReference type="Proteomes" id="UP000216339"/>
    </source>
</evidence>
<comment type="caution">
    <text evidence="4">Lacks conserved residue(s) required for the propagation of feature annotation.</text>
</comment>
<gene>
    <name evidence="5" type="ORF">BSZ37_20765</name>
</gene>
<dbReference type="InterPro" id="IPR050447">
    <property type="entry name" value="Erg6_SMT_methyltransf"/>
</dbReference>
<dbReference type="CDD" id="cd02440">
    <property type="entry name" value="AdoMet_MTases"/>
    <property type="match status" value="1"/>
</dbReference>
<accession>A0A271ITS4</accession>
<dbReference type="AlphaFoldDB" id="A0A271ITS4"/>
<feature type="region of interest" description="SAM motif I" evidence="4">
    <location>
        <begin position="65"/>
        <end position="74"/>
    </location>
</feature>
<dbReference type="Proteomes" id="UP000216339">
    <property type="component" value="Unassembled WGS sequence"/>
</dbReference>
<dbReference type="InterPro" id="IPR025774">
    <property type="entry name" value="PiNMT-like"/>
</dbReference>
<dbReference type="OrthoDB" id="9770553at2"/>
<evidence type="ECO:0008006" key="7">
    <source>
        <dbReference type="Google" id="ProtNLM"/>
    </source>
</evidence>
<dbReference type="Gene3D" id="3.40.50.150">
    <property type="entry name" value="Vaccinia Virus protein VP39"/>
    <property type="match status" value="1"/>
</dbReference>
<dbReference type="GO" id="GO:0008168">
    <property type="term" value="F:methyltransferase activity"/>
    <property type="evidence" value="ECO:0007669"/>
    <property type="project" value="UniProtKB-KW"/>
</dbReference>
<evidence type="ECO:0000256" key="2">
    <source>
        <dbReference type="ARBA" id="ARBA00022679"/>
    </source>
</evidence>
<dbReference type="InterPro" id="IPR029063">
    <property type="entry name" value="SAM-dependent_MTases_sf"/>
</dbReference>
<organism evidence="5 6">
    <name type="scientific">Rubrivirga marina</name>
    <dbReference type="NCBI Taxonomy" id="1196024"/>
    <lineage>
        <taxon>Bacteria</taxon>
        <taxon>Pseudomonadati</taxon>
        <taxon>Rhodothermota</taxon>
        <taxon>Rhodothermia</taxon>
        <taxon>Rhodothermales</taxon>
        <taxon>Rubricoccaceae</taxon>
        <taxon>Rubrivirga</taxon>
    </lineage>
</organism>
<evidence type="ECO:0000256" key="4">
    <source>
        <dbReference type="PROSITE-ProRule" id="PRU00914"/>
    </source>
</evidence>
<comment type="similarity">
    <text evidence="4">Belongs to the class I-like SAM-binding methyltransferase superfamily. gTMT family.</text>
</comment>
<evidence type="ECO:0000256" key="3">
    <source>
        <dbReference type="ARBA" id="ARBA00022691"/>
    </source>
</evidence>
<feature type="region of interest" description="SAM motif II" evidence="4">
    <location>
        <begin position="128"/>
        <end position="136"/>
    </location>
</feature>
<sequence length="291" mass="31178">MPPPDPADAVRDHYDRISVFYRTFWGDHIHHGYWEEGEDVPARTAQERLVALLAERAGVPEGARVLDVGCGVGGSARWLAAHLECRVDGITLSPVQVDMATSGAQAEGVGDRVRFQVHDARDLDALGTDYDVVWTVECTEHLEDKATFVEAAARRLRPGGALALCAWLRGDGGVADGTAEGAASGGGLDAEGEALVASVCEGMLCPSLATAAEYEGWMRAAGFGDLRTWDLTPRVARTWDLCAAIARRPEVRAILAVSDGRARRFVGAFPAMQRAYADGAMRYGMLVGHLS</sequence>
<name>A0A271ITS4_9BACT</name>
<dbReference type="PANTHER" id="PTHR44068:SF11">
    <property type="entry name" value="GERANYL DIPHOSPHATE 2-C-METHYLTRANSFERASE"/>
    <property type="match status" value="1"/>
</dbReference>
<evidence type="ECO:0000313" key="5">
    <source>
        <dbReference type="EMBL" id="PAP74612.1"/>
    </source>
</evidence>
<reference evidence="5 6" key="1">
    <citation type="submission" date="2016-11" db="EMBL/GenBank/DDBJ databases">
        <title>Study of marine rhodopsin-containing bacteria.</title>
        <authorList>
            <person name="Yoshizawa S."/>
            <person name="Kumagai Y."/>
            <person name="Kogure K."/>
        </authorList>
    </citation>
    <scope>NUCLEOTIDE SEQUENCE [LARGE SCALE GENOMIC DNA]</scope>
    <source>
        <strain evidence="5 6">SAORIC-28</strain>
    </source>
</reference>
<proteinExistence type="inferred from homology"/>
<dbReference type="GO" id="GO:0032259">
    <property type="term" value="P:methylation"/>
    <property type="evidence" value="ECO:0007669"/>
    <property type="project" value="UniProtKB-UniRule"/>
</dbReference>
<dbReference type="EMBL" id="MQWD01000005">
    <property type="protein sequence ID" value="PAP74612.1"/>
    <property type="molecule type" value="Genomic_DNA"/>
</dbReference>